<feature type="compositionally biased region" description="Polar residues" evidence="1">
    <location>
        <begin position="383"/>
        <end position="397"/>
    </location>
</feature>
<feature type="compositionally biased region" description="Polar residues" evidence="1">
    <location>
        <begin position="404"/>
        <end position="419"/>
    </location>
</feature>
<feature type="non-terminal residue" evidence="3">
    <location>
        <position position="501"/>
    </location>
</feature>
<dbReference type="GeneID" id="106013560"/>
<evidence type="ECO:0000256" key="1">
    <source>
        <dbReference type="SAM" id="MobiDB-lite"/>
    </source>
</evidence>
<feature type="compositionally biased region" description="Basic and acidic residues" evidence="1">
    <location>
        <begin position="286"/>
        <end position="301"/>
    </location>
</feature>
<feature type="compositionally biased region" description="Acidic residues" evidence="1">
    <location>
        <begin position="126"/>
        <end position="136"/>
    </location>
</feature>
<feature type="compositionally biased region" description="Basic and acidic residues" evidence="1">
    <location>
        <begin position="373"/>
        <end position="382"/>
    </location>
</feature>
<feature type="compositionally biased region" description="Pro residues" evidence="1">
    <location>
        <begin position="488"/>
        <end position="501"/>
    </location>
</feature>
<evidence type="ECO:0000313" key="3">
    <source>
        <dbReference type="RefSeq" id="XP_035829002.1"/>
    </source>
</evidence>
<gene>
    <name evidence="3" type="primary">LOC106013560</name>
</gene>
<reference evidence="3" key="1">
    <citation type="submission" date="2025-08" db="UniProtKB">
        <authorList>
            <consortium name="RefSeq"/>
        </authorList>
    </citation>
    <scope>IDENTIFICATION</scope>
</reference>
<feature type="compositionally biased region" description="Acidic residues" evidence="1">
    <location>
        <begin position="249"/>
        <end position="270"/>
    </location>
</feature>
<feature type="compositionally biased region" description="Gly residues" evidence="1">
    <location>
        <begin position="456"/>
        <end position="466"/>
    </location>
</feature>
<dbReference type="Proteomes" id="UP000694888">
    <property type="component" value="Unplaced"/>
</dbReference>
<name>A0ABM1W2V9_APLCA</name>
<feature type="region of interest" description="Disordered" evidence="1">
    <location>
        <begin position="121"/>
        <end position="212"/>
    </location>
</feature>
<keyword evidence="2" id="KW-1185">Reference proteome</keyword>
<feature type="compositionally biased region" description="Basic and acidic residues" evidence="1">
    <location>
        <begin position="137"/>
        <end position="148"/>
    </location>
</feature>
<dbReference type="RefSeq" id="XP_035829002.1">
    <property type="nucleotide sequence ID" value="XM_035973109.1"/>
</dbReference>
<sequence length="501" mass="53398">MRGSSRHQRLCQLRAGFVEEWAHRYSTDPRPPRPPLPAVVRDLADLREADVRGGSATVLGRVGDALSAVSCDISRLREELDRKLFLQNFLRAVISILDSSDKSVACGEGKFTHVGDLRVGRRRDNEDNEDTEDNEDKEGTGKVDRDDFPQLASASPASETFRVGRPVGPKSTDGQGGDREEICPRDRTLVSDVSRPSRPLGPQPRTHDKSVCGLHVRERSVNASASLASLPVPKGQPFSSARPFPPGVEEGEVEEGEGEVEEGEEGEEGNIYDNVLALHPTTYREGLVEEGRKEENKDTMFRRSKGSGKQADDGSDSPPHSLASKDNFLAVTSRRVVLPVGAGRQSDPDSPLLNRHFQMLKMTSGFDLVMGEKGESTDKLSLSEHSATASAHANPSTAIEAKGHSSQAAGDKNSNSASHTFVAKNSVGGVPNSKGKQGDVMTGESSPHALWTSGGERWGGRGGQGGVVSSIGASGDRSRVDKVSGSAPPSPPSPPPTAPSP</sequence>
<feature type="compositionally biased region" description="Basic and acidic residues" evidence="1">
    <location>
        <begin position="176"/>
        <end position="189"/>
    </location>
</feature>
<feature type="region of interest" description="Disordered" evidence="1">
    <location>
        <begin position="225"/>
        <end position="328"/>
    </location>
</feature>
<organism evidence="2 3">
    <name type="scientific">Aplysia californica</name>
    <name type="common">California sea hare</name>
    <dbReference type="NCBI Taxonomy" id="6500"/>
    <lineage>
        <taxon>Eukaryota</taxon>
        <taxon>Metazoa</taxon>
        <taxon>Spiralia</taxon>
        <taxon>Lophotrochozoa</taxon>
        <taxon>Mollusca</taxon>
        <taxon>Gastropoda</taxon>
        <taxon>Heterobranchia</taxon>
        <taxon>Euthyneura</taxon>
        <taxon>Tectipleura</taxon>
        <taxon>Aplysiida</taxon>
        <taxon>Aplysioidea</taxon>
        <taxon>Aplysiidae</taxon>
        <taxon>Aplysia</taxon>
    </lineage>
</organism>
<feature type="region of interest" description="Disordered" evidence="1">
    <location>
        <begin position="373"/>
        <end position="501"/>
    </location>
</feature>
<proteinExistence type="predicted"/>
<accession>A0ABM1W2V9</accession>
<protein>
    <submittedName>
        <fullName evidence="3">Uncharacterized protein LOC106013560</fullName>
    </submittedName>
</protein>
<evidence type="ECO:0000313" key="2">
    <source>
        <dbReference type="Proteomes" id="UP000694888"/>
    </source>
</evidence>